<evidence type="ECO:0000256" key="1">
    <source>
        <dbReference type="ARBA" id="ARBA00004834"/>
    </source>
</evidence>
<dbReference type="OrthoDB" id="9758923at2"/>
<keyword evidence="6" id="KW-0472">Membrane</keyword>
<comment type="caution">
    <text evidence="10">The sequence shown here is derived from an EMBL/GenBank/DDBJ whole genome shotgun (WGS) entry which is preliminary data.</text>
</comment>
<feature type="region of interest" description="Disordered" evidence="5">
    <location>
        <begin position="973"/>
        <end position="1011"/>
    </location>
</feature>
<dbReference type="AlphaFoldDB" id="A0A0F4KRL0"/>
<sequence>MNGHGKKALGLLLGCATLASGSLLPLAASAEEGEKPLIHYSFDVAPSGRTIANEGSDGHSDATLEGEASVKDGRLVLTGTQDVVIPTGALKDKQDLTVSIWLKNNSGSMNTSAAYIGNADTAKGYFLLNPSNPAGRVKAVMTTATANQPNQSPWGTEVGPGSTGAPSSGSKSTDDMALYTTVISGSTGKMSSYLNGAPLGSSTYSIPQGGLGNYGDLVAYLGKSSYPDPKSKIEVDDYAIYDQAMDSAAVKGIYTSQALEKIIPTVAVPAQASENFTLPTDLSGVHLDWASDSPALAVAGDGTVTVNRPASGQPDAQVTLTATFSLNGVTRTKAYQVLVPHLLSDQEQAQADLDAVAIENADDVRTNVSIPTVGEHGSSFTWSVKDPGTVGAVIVDGVNGSSKTVKVNRPAAGKPAATVVLSLEVRHGDSRLVKEFTLKVQPMPADNSKDQAYVWAFFTGEGVGGEKISLAASKGNNALDWNTLNNGSPLFTSSKGEQGLRDPFIMRSKDGDKFYMLATDLKISGRPNAPGGLSGFMGAQANGSKYIEIWESDDLTHWSQERHVKVSTDYAGNTWAPEAYYDAEIGKYVVYWASNLYPGTDPAERTALTYNRMMYVTTDDFINFSKPQVWIDVDRRGQPGSGSIDATVQKKDGTYYRVYKDEKTMTLRQEKSKDLLAKVAGSYPTAASGDANDWSMVGERIGGGQANGYGGTFSAGEGPSLFRANDGDVNGYQYYLFADQPNYHGGPNHYVPMATNNISKADQWKVIGDKMPEANFPTNTDGGKPRHGTVLPVTRAQYQKVLEAYAPHVAVTSVPAMSVETKVGQDPTPNLPAQVELTKADGSKEQVKVAWDAVDPTSYSHPGAFRVSGIAADASRMPVEVTVKVLSNDASLKSLTVAGQPVDLAQALAGTAALALADLPGLAEADIAALAKDDHATVALTLDSPGSAERMLTIKVTAADKATTRTYQVKLTQIRSAQPAPDKDNSQKPGHSSSGNSSGNASGTVNPHAQARPSLSATGVDLSKVPVLLLAASLGLVLIAVCRFFVRRQGSASAMDGDEQK</sequence>
<evidence type="ECO:0000256" key="7">
    <source>
        <dbReference type="SAM" id="SignalP"/>
    </source>
</evidence>
<dbReference type="GO" id="GO:0004553">
    <property type="term" value="F:hydrolase activity, hydrolyzing O-glycosyl compounds"/>
    <property type="evidence" value="ECO:0007669"/>
    <property type="project" value="InterPro"/>
</dbReference>
<gene>
    <name evidence="10" type="ORF">JF69_15720</name>
</gene>
<dbReference type="Pfam" id="PF07532">
    <property type="entry name" value="Big_4"/>
    <property type="match status" value="1"/>
</dbReference>
<evidence type="ECO:0000256" key="5">
    <source>
        <dbReference type="SAM" id="MobiDB-lite"/>
    </source>
</evidence>
<feature type="domain" description="Bacterial Ig-like" evidence="8">
    <location>
        <begin position="818"/>
        <end position="872"/>
    </location>
</feature>
<evidence type="ECO:0000259" key="9">
    <source>
        <dbReference type="Pfam" id="PF20578"/>
    </source>
</evidence>
<evidence type="ECO:0000313" key="10">
    <source>
        <dbReference type="EMBL" id="KJY49025.1"/>
    </source>
</evidence>
<evidence type="ECO:0000313" key="11">
    <source>
        <dbReference type="Proteomes" id="UP000033648"/>
    </source>
</evidence>
<dbReference type="Gene3D" id="2.115.10.20">
    <property type="entry name" value="Glycosyl hydrolase domain, family 43"/>
    <property type="match status" value="1"/>
</dbReference>
<dbReference type="InterPro" id="IPR050727">
    <property type="entry name" value="GH43_arabinanases"/>
</dbReference>
<keyword evidence="6" id="KW-0812">Transmembrane</keyword>
<dbReference type="PATRIC" id="fig|1684.4.peg.1691"/>
<feature type="region of interest" description="Disordered" evidence="5">
    <location>
        <begin position="146"/>
        <end position="173"/>
    </location>
</feature>
<feature type="signal peptide" evidence="7">
    <location>
        <begin position="1"/>
        <end position="30"/>
    </location>
</feature>
<reference evidence="10 11" key="1">
    <citation type="submission" date="2014-12" db="EMBL/GenBank/DDBJ databases">
        <title>Comparative genomics of the lactic acid bacteria isolated from the honey bee gut.</title>
        <authorList>
            <person name="Ellegaard K.M."/>
            <person name="Tamarit D."/>
            <person name="Javelind E."/>
            <person name="Olofsson T."/>
            <person name="Andersson S.G."/>
            <person name="Vasquez A."/>
        </authorList>
    </citation>
    <scope>NUCLEOTIDE SEQUENCE [LARGE SCALE GENOMIC DNA]</scope>
    <source>
        <strain evidence="10 11">Bin2</strain>
    </source>
</reference>
<dbReference type="InterPro" id="IPR006710">
    <property type="entry name" value="Glyco_hydro_43"/>
</dbReference>
<feature type="compositionally biased region" description="Low complexity" evidence="5">
    <location>
        <begin position="159"/>
        <end position="171"/>
    </location>
</feature>
<dbReference type="SUPFAM" id="SSF49899">
    <property type="entry name" value="Concanavalin A-like lectins/glucanases"/>
    <property type="match status" value="1"/>
</dbReference>
<dbReference type="SUPFAM" id="SSF75005">
    <property type="entry name" value="Arabinanase/levansucrase/invertase"/>
    <property type="match status" value="1"/>
</dbReference>
<dbReference type="EMBL" id="JWME01000014">
    <property type="protein sequence ID" value="KJY49025.1"/>
    <property type="molecule type" value="Genomic_DNA"/>
</dbReference>
<dbReference type="InterPro" id="IPR013320">
    <property type="entry name" value="ConA-like_dom_sf"/>
</dbReference>
<dbReference type="Pfam" id="PF13385">
    <property type="entry name" value="Laminin_G_3"/>
    <property type="match status" value="1"/>
</dbReference>
<evidence type="ECO:0000256" key="6">
    <source>
        <dbReference type="SAM" id="Phobius"/>
    </source>
</evidence>
<feature type="compositionally biased region" description="Low complexity" evidence="5">
    <location>
        <begin position="990"/>
        <end position="1003"/>
    </location>
</feature>
<dbReference type="Proteomes" id="UP000033648">
    <property type="component" value="Unassembled WGS sequence"/>
</dbReference>
<evidence type="ECO:0000259" key="8">
    <source>
        <dbReference type="Pfam" id="PF07532"/>
    </source>
</evidence>
<accession>A0A0F4KRL0</accession>
<feature type="transmembrane region" description="Helical" evidence="6">
    <location>
        <begin position="1025"/>
        <end position="1046"/>
    </location>
</feature>
<evidence type="ECO:0000256" key="4">
    <source>
        <dbReference type="ARBA" id="ARBA00023295"/>
    </source>
</evidence>
<name>A0A0F4KRL0_9BIFI</name>
<protein>
    <submittedName>
        <fullName evidence="10">Bacterial Ig-like domain, group 4</fullName>
    </submittedName>
</protein>
<keyword evidence="4" id="KW-0326">Glycosidase</keyword>
<dbReference type="GO" id="GO:0005975">
    <property type="term" value="P:carbohydrate metabolic process"/>
    <property type="evidence" value="ECO:0007669"/>
    <property type="project" value="InterPro"/>
</dbReference>
<comment type="pathway">
    <text evidence="1">Glycan metabolism; L-arabinan degradation.</text>
</comment>
<dbReference type="InterPro" id="IPR046780">
    <property type="entry name" value="aBig_2"/>
</dbReference>
<dbReference type="InterPro" id="IPR011081">
    <property type="entry name" value="Big_4"/>
</dbReference>
<evidence type="ECO:0000256" key="3">
    <source>
        <dbReference type="ARBA" id="ARBA00022801"/>
    </source>
</evidence>
<feature type="domain" description="Atrophied bacterial Ig" evidence="9">
    <location>
        <begin position="350"/>
        <end position="441"/>
    </location>
</feature>
<keyword evidence="3" id="KW-0378">Hydrolase</keyword>
<keyword evidence="7" id="KW-0732">Signal</keyword>
<organism evidence="10 11">
    <name type="scientific">Bifidobacterium asteroides</name>
    <dbReference type="NCBI Taxonomy" id="1684"/>
    <lineage>
        <taxon>Bacteria</taxon>
        <taxon>Bacillati</taxon>
        <taxon>Actinomycetota</taxon>
        <taxon>Actinomycetes</taxon>
        <taxon>Bifidobacteriales</taxon>
        <taxon>Bifidobacteriaceae</taxon>
        <taxon>Bifidobacterium</taxon>
    </lineage>
</organism>
<dbReference type="Pfam" id="PF04616">
    <property type="entry name" value="Glyco_hydro_43"/>
    <property type="match status" value="1"/>
</dbReference>
<dbReference type="Pfam" id="PF20578">
    <property type="entry name" value="aBig_2"/>
    <property type="match status" value="2"/>
</dbReference>
<dbReference type="Gene3D" id="2.60.120.200">
    <property type="match status" value="1"/>
</dbReference>
<proteinExistence type="inferred from homology"/>
<dbReference type="PANTHER" id="PTHR43301:SF3">
    <property type="entry name" value="ARABINAN ENDO-1,5-ALPHA-L-ARABINOSIDASE A-RELATED"/>
    <property type="match status" value="1"/>
</dbReference>
<feature type="chain" id="PRO_5002472081" evidence="7">
    <location>
        <begin position="31"/>
        <end position="1061"/>
    </location>
</feature>
<feature type="domain" description="Atrophied bacterial Ig" evidence="9">
    <location>
        <begin position="272"/>
        <end position="340"/>
    </location>
</feature>
<comment type="similarity">
    <text evidence="2">Belongs to the glycosyl hydrolase 43 family.</text>
</comment>
<dbReference type="InterPro" id="IPR023296">
    <property type="entry name" value="Glyco_hydro_beta-prop_sf"/>
</dbReference>
<dbReference type="CDD" id="cd08983">
    <property type="entry name" value="GH43_Bt3655-like"/>
    <property type="match status" value="1"/>
</dbReference>
<dbReference type="PANTHER" id="PTHR43301">
    <property type="entry name" value="ARABINAN ENDO-1,5-ALPHA-L-ARABINOSIDASE"/>
    <property type="match status" value="1"/>
</dbReference>
<keyword evidence="6" id="KW-1133">Transmembrane helix</keyword>
<evidence type="ECO:0000256" key="2">
    <source>
        <dbReference type="ARBA" id="ARBA00009865"/>
    </source>
</evidence>